<dbReference type="RefSeq" id="WP_262400352.1">
    <property type="nucleotide sequence ID" value="NZ_JACRTB010000017.1"/>
</dbReference>
<sequence length="219" mass="23108">MKAKKNSGRWLLPPAALTLLLAGAAGWSLRGMSARELLAYAPENLWLAALVLIGCYPLKALSVFFPIAVLYLAAGLLFPLPAALLVTLAGSAAGYSLPWLIGRTAGGGLAGRMAARFPKLAPALALKDRSPVFFSYLLRVVGVIPFDLGSLLLGACGAPFLRGLLGSWMGLLPGILTNLLLAEQLDEGINAAYLILMAVLTALSLLLTAWGRRQTDRRA</sequence>
<evidence type="ECO:0000256" key="4">
    <source>
        <dbReference type="ARBA" id="ARBA00022989"/>
    </source>
</evidence>
<evidence type="ECO:0000256" key="1">
    <source>
        <dbReference type="ARBA" id="ARBA00004651"/>
    </source>
</evidence>
<evidence type="ECO:0000256" key="3">
    <source>
        <dbReference type="ARBA" id="ARBA00022692"/>
    </source>
</evidence>
<organism evidence="8 9">
    <name type="scientific">Yanshouia hominis</name>
    <dbReference type="NCBI Taxonomy" id="2763673"/>
    <lineage>
        <taxon>Bacteria</taxon>
        <taxon>Bacillati</taxon>
        <taxon>Bacillota</taxon>
        <taxon>Clostridia</taxon>
        <taxon>Eubacteriales</taxon>
        <taxon>Oscillospiraceae</taxon>
        <taxon>Yanshouia</taxon>
    </lineage>
</organism>
<dbReference type="PANTHER" id="PTHR12677:SF59">
    <property type="entry name" value="GOLGI APPARATUS MEMBRANE PROTEIN TVP38-RELATED"/>
    <property type="match status" value="1"/>
</dbReference>
<dbReference type="InterPro" id="IPR015414">
    <property type="entry name" value="TMEM64"/>
</dbReference>
<feature type="transmembrane region" description="Helical" evidence="6">
    <location>
        <begin position="188"/>
        <end position="210"/>
    </location>
</feature>
<protein>
    <recommendedName>
        <fullName evidence="6">TVP38/TMEM64 family membrane protein</fullName>
    </recommendedName>
</protein>
<comment type="subcellular location">
    <subcellularLocation>
        <location evidence="1 6">Cell membrane</location>
        <topology evidence="1 6">Multi-pass membrane protein</topology>
    </subcellularLocation>
</comment>
<keyword evidence="5 6" id="KW-0472">Membrane</keyword>
<evidence type="ECO:0000313" key="9">
    <source>
        <dbReference type="Proteomes" id="UP000658131"/>
    </source>
</evidence>
<keyword evidence="3 6" id="KW-0812">Transmembrane</keyword>
<evidence type="ECO:0000256" key="2">
    <source>
        <dbReference type="ARBA" id="ARBA00022475"/>
    </source>
</evidence>
<evidence type="ECO:0000259" key="7">
    <source>
        <dbReference type="Pfam" id="PF09335"/>
    </source>
</evidence>
<feature type="transmembrane region" description="Helical" evidence="6">
    <location>
        <begin position="45"/>
        <end position="73"/>
    </location>
</feature>
<comment type="caution">
    <text evidence="8">The sequence shown here is derived from an EMBL/GenBank/DDBJ whole genome shotgun (WGS) entry which is preliminary data.</text>
</comment>
<dbReference type="Proteomes" id="UP000658131">
    <property type="component" value="Unassembled WGS sequence"/>
</dbReference>
<reference evidence="8 9" key="1">
    <citation type="submission" date="2020-08" db="EMBL/GenBank/DDBJ databases">
        <title>Genome public.</title>
        <authorList>
            <person name="Liu C."/>
            <person name="Sun Q."/>
        </authorList>
    </citation>
    <scope>NUCLEOTIDE SEQUENCE [LARGE SCALE GENOMIC DNA]</scope>
    <source>
        <strain evidence="8 9">BX1</strain>
    </source>
</reference>
<feature type="transmembrane region" description="Helical" evidence="6">
    <location>
        <begin position="133"/>
        <end position="153"/>
    </location>
</feature>
<keyword evidence="4 6" id="KW-1133">Transmembrane helix</keyword>
<dbReference type="PANTHER" id="PTHR12677">
    <property type="entry name" value="GOLGI APPARATUS MEMBRANE PROTEIN TVP38-RELATED"/>
    <property type="match status" value="1"/>
</dbReference>
<accession>A0ABR7NKE7</accession>
<evidence type="ECO:0000313" key="8">
    <source>
        <dbReference type="EMBL" id="MBC8576875.1"/>
    </source>
</evidence>
<dbReference type="Pfam" id="PF09335">
    <property type="entry name" value="VTT_dom"/>
    <property type="match status" value="1"/>
</dbReference>
<gene>
    <name evidence="8" type="ORF">H8717_10730</name>
</gene>
<evidence type="ECO:0000256" key="5">
    <source>
        <dbReference type="ARBA" id="ARBA00023136"/>
    </source>
</evidence>
<comment type="caution">
    <text evidence="6">Lacks conserved residue(s) required for the propagation of feature annotation.</text>
</comment>
<dbReference type="InterPro" id="IPR032816">
    <property type="entry name" value="VTT_dom"/>
</dbReference>
<feature type="domain" description="VTT" evidence="7">
    <location>
        <begin position="65"/>
        <end position="180"/>
    </location>
</feature>
<proteinExistence type="inferred from homology"/>
<feature type="transmembrane region" description="Helical" evidence="6">
    <location>
        <begin position="160"/>
        <end position="182"/>
    </location>
</feature>
<comment type="similarity">
    <text evidence="6">Belongs to the TVP38/TMEM64 family.</text>
</comment>
<evidence type="ECO:0000256" key="6">
    <source>
        <dbReference type="RuleBase" id="RU366058"/>
    </source>
</evidence>
<name>A0ABR7NKE7_9FIRM</name>
<dbReference type="EMBL" id="JACRTB010000017">
    <property type="protein sequence ID" value="MBC8576875.1"/>
    <property type="molecule type" value="Genomic_DNA"/>
</dbReference>
<keyword evidence="9" id="KW-1185">Reference proteome</keyword>
<keyword evidence="2 6" id="KW-1003">Cell membrane</keyword>